<keyword evidence="7" id="KW-0496">Mitochondrion</keyword>
<dbReference type="GO" id="GO:0006865">
    <property type="term" value="P:amino acid transport"/>
    <property type="evidence" value="ECO:0007669"/>
    <property type="project" value="UniProtKB-KW"/>
</dbReference>
<dbReference type="GO" id="GO:0005743">
    <property type="term" value="C:mitochondrial inner membrane"/>
    <property type="evidence" value="ECO:0007669"/>
    <property type="project" value="TreeGrafter"/>
</dbReference>
<keyword evidence="4 9" id="KW-0812">Transmembrane</keyword>
<dbReference type="GO" id="GO:1990542">
    <property type="term" value="P:mitochondrial transmembrane transport"/>
    <property type="evidence" value="ECO:0007669"/>
    <property type="project" value="TreeGrafter"/>
</dbReference>
<reference evidence="10" key="1">
    <citation type="submission" date="2021-01" db="EMBL/GenBank/DDBJ databases">
        <authorList>
            <person name="Corre E."/>
            <person name="Pelletier E."/>
            <person name="Niang G."/>
            <person name="Scheremetjew M."/>
            <person name="Finn R."/>
            <person name="Kale V."/>
            <person name="Holt S."/>
            <person name="Cochrane G."/>
            <person name="Meng A."/>
            <person name="Brown T."/>
            <person name="Cohen L."/>
        </authorList>
    </citation>
    <scope>NUCLEOTIDE SEQUENCE</scope>
    <source>
        <strain evidence="10">Fehren 1</strain>
    </source>
</reference>
<evidence type="ECO:0000256" key="1">
    <source>
        <dbReference type="ARBA" id="ARBA00004225"/>
    </source>
</evidence>
<dbReference type="PANTHER" id="PTHR11153">
    <property type="entry name" value="SIDEROFLEXIN"/>
    <property type="match status" value="1"/>
</dbReference>
<dbReference type="Pfam" id="PF03820">
    <property type="entry name" value="SFXNs"/>
    <property type="match status" value="1"/>
</dbReference>
<sequence length="232" mass="25514">MNLPISFGFIFAAPTPLNTIFWQWINQTYNAALNYENRNASSTYTTEDIAISYCVATSSAIAVALGIRKAVEKQARQLKGGKLVMLNSVSSFVACALSGFLNAYFMRQTEIKKGIDVFDKYTGENLGKSKVCAEKAVLQTSISRIALVFTIFVPPIALVGLEKVQLMPKNRALKLSVELSLLCLELYFAVPLGLSMYSRQGNIGANELEPEFGNLKNSRGNLVTEFVFNKGL</sequence>
<protein>
    <submittedName>
        <fullName evidence="10">Uncharacterized protein</fullName>
    </submittedName>
</protein>
<keyword evidence="8 9" id="KW-0472">Membrane</keyword>
<evidence type="ECO:0000256" key="2">
    <source>
        <dbReference type="ARBA" id="ARBA00005974"/>
    </source>
</evidence>
<dbReference type="InterPro" id="IPR004686">
    <property type="entry name" value="Mtc"/>
</dbReference>
<dbReference type="EMBL" id="HBIE01017785">
    <property type="protein sequence ID" value="CAE0310554.1"/>
    <property type="molecule type" value="Transcribed_RNA"/>
</dbReference>
<evidence type="ECO:0000256" key="7">
    <source>
        <dbReference type="ARBA" id="ARBA00023128"/>
    </source>
</evidence>
<feature type="transmembrane region" description="Helical" evidence="9">
    <location>
        <begin position="7"/>
        <end position="25"/>
    </location>
</feature>
<evidence type="ECO:0000256" key="8">
    <source>
        <dbReference type="ARBA" id="ARBA00023136"/>
    </source>
</evidence>
<accession>A0A7S3I0M9</accession>
<keyword evidence="6 9" id="KW-1133">Transmembrane helix</keyword>
<comment type="similarity">
    <text evidence="2">Belongs to the sideroflexin family.</text>
</comment>
<evidence type="ECO:0000256" key="9">
    <source>
        <dbReference type="SAM" id="Phobius"/>
    </source>
</evidence>
<feature type="transmembrane region" description="Helical" evidence="9">
    <location>
        <begin position="50"/>
        <end position="71"/>
    </location>
</feature>
<feature type="transmembrane region" description="Helical" evidence="9">
    <location>
        <begin position="83"/>
        <end position="105"/>
    </location>
</feature>
<feature type="transmembrane region" description="Helical" evidence="9">
    <location>
        <begin position="142"/>
        <end position="161"/>
    </location>
</feature>
<name>A0A7S3I0M9_9SPIT</name>
<gene>
    <name evidence="10" type="ORF">FEHR0123_LOCUS5471</name>
</gene>
<evidence type="ECO:0000256" key="4">
    <source>
        <dbReference type="ARBA" id="ARBA00022692"/>
    </source>
</evidence>
<keyword evidence="5" id="KW-0029">Amino-acid transport</keyword>
<dbReference type="AlphaFoldDB" id="A0A7S3I0M9"/>
<proteinExistence type="inferred from homology"/>
<organism evidence="10">
    <name type="scientific">Favella ehrenbergii</name>
    <dbReference type="NCBI Taxonomy" id="182087"/>
    <lineage>
        <taxon>Eukaryota</taxon>
        <taxon>Sar</taxon>
        <taxon>Alveolata</taxon>
        <taxon>Ciliophora</taxon>
        <taxon>Intramacronucleata</taxon>
        <taxon>Spirotrichea</taxon>
        <taxon>Choreotrichia</taxon>
        <taxon>Tintinnida</taxon>
        <taxon>Xystonellidae</taxon>
        <taxon>Favella</taxon>
    </lineage>
</organism>
<dbReference type="GO" id="GO:0015075">
    <property type="term" value="F:monoatomic ion transmembrane transporter activity"/>
    <property type="evidence" value="ECO:0007669"/>
    <property type="project" value="InterPro"/>
</dbReference>
<evidence type="ECO:0000256" key="5">
    <source>
        <dbReference type="ARBA" id="ARBA00022970"/>
    </source>
</evidence>
<evidence type="ECO:0000313" key="10">
    <source>
        <dbReference type="EMBL" id="CAE0310554.1"/>
    </source>
</evidence>
<keyword evidence="3" id="KW-0813">Transport</keyword>
<evidence type="ECO:0000256" key="3">
    <source>
        <dbReference type="ARBA" id="ARBA00022448"/>
    </source>
</evidence>
<dbReference type="PANTHER" id="PTHR11153:SF6">
    <property type="entry name" value="SIDEROFLEXIN-5"/>
    <property type="match status" value="1"/>
</dbReference>
<comment type="subcellular location">
    <subcellularLocation>
        <location evidence="1">Mitochondrion membrane</location>
        <topology evidence="1">Multi-pass membrane protein</topology>
    </subcellularLocation>
</comment>
<evidence type="ECO:0000256" key="6">
    <source>
        <dbReference type="ARBA" id="ARBA00022989"/>
    </source>
</evidence>